<keyword evidence="8" id="KW-1185">Reference proteome</keyword>
<dbReference type="OrthoDB" id="7346064at2"/>
<evidence type="ECO:0000256" key="6">
    <source>
        <dbReference type="SAM" id="Phobius"/>
    </source>
</evidence>
<evidence type="ECO:0000313" key="8">
    <source>
        <dbReference type="Proteomes" id="UP000291301"/>
    </source>
</evidence>
<evidence type="ECO:0000256" key="2">
    <source>
        <dbReference type="ARBA" id="ARBA00022475"/>
    </source>
</evidence>
<gene>
    <name evidence="7" type="ORF">E0D97_05700</name>
</gene>
<feature type="transmembrane region" description="Helical" evidence="6">
    <location>
        <begin position="66"/>
        <end position="87"/>
    </location>
</feature>
<evidence type="ECO:0000313" key="7">
    <source>
        <dbReference type="EMBL" id="TCD15042.1"/>
    </source>
</evidence>
<dbReference type="PANTHER" id="PTHR30086:SF19">
    <property type="entry name" value="THREONINE EFFLUX PROTEIN"/>
    <property type="match status" value="1"/>
</dbReference>
<accession>A0A4R0PC57</accession>
<comment type="caution">
    <text evidence="7">The sequence shown here is derived from an EMBL/GenBank/DDBJ whole genome shotgun (WGS) entry which is preliminary data.</text>
</comment>
<organism evidence="7 8">
    <name type="scientific">Oricola cellulosilytica</name>
    <dbReference type="NCBI Taxonomy" id="1429082"/>
    <lineage>
        <taxon>Bacteria</taxon>
        <taxon>Pseudomonadati</taxon>
        <taxon>Pseudomonadota</taxon>
        <taxon>Alphaproteobacteria</taxon>
        <taxon>Hyphomicrobiales</taxon>
        <taxon>Ahrensiaceae</taxon>
        <taxon>Oricola</taxon>
    </lineage>
</organism>
<keyword evidence="2" id="KW-1003">Cell membrane</keyword>
<feature type="transmembrane region" description="Helical" evidence="6">
    <location>
        <begin position="148"/>
        <end position="170"/>
    </location>
</feature>
<dbReference type="RefSeq" id="WP_131566540.1">
    <property type="nucleotide sequence ID" value="NZ_JAINFK010000003.1"/>
</dbReference>
<dbReference type="InterPro" id="IPR001123">
    <property type="entry name" value="LeuE-type"/>
</dbReference>
<dbReference type="GO" id="GO:0015171">
    <property type="term" value="F:amino acid transmembrane transporter activity"/>
    <property type="evidence" value="ECO:0007669"/>
    <property type="project" value="TreeGrafter"/>
</dbReference>
<dbReference type="AlphaFoldDB" id="A0A4R0PC57"/>
<keyword evidence="5 6" id="KW-0472">Membrane</keyword>
<sequence>MFEAYFLTLLGVLAAQASPGPNLIAVASVSLAQGRRSGLFVVGGVSSGMLVWSLATAYGLATVLELFPYSLTAMRIVGGSYLLWLAFKGIRAALRNEPGSIRAAREPLTDRQAFHRGFLVLLTNPKAVMMWAAVATFLFGAGLEPGQVFLFGPVGAVSGLAVYGTYAVLFSTGLATRTYGRFARWIELAFGAAFGALGGKLLYDGVRELRP</sequence>
<evidence type="ECO:0000256" key="3">
    <source>
        <dbReference type="ARBA" id="ARBA00022692"/>
    </source>
</evidence>
<evidence type="ECO:0000256" key="5">
    <source>
        <dbReference type="ARBA" id="ARBA00023136"/>
    </source>
</evidence>
<name>A0A4R0PC57_9HYPH</name>
<evidence type="ECO:0000256" key="4">
    <source>
        <dbReference type="ARBA" id="ARBA00022989"/>
    </source>
</evidence>
<keyword evidence="4 6" id="KW-1133">Transmembrane helix</keyword>
<reference evidence="7 8" key="1">
    <citation type="journal article" date="2015" name="Antonie Van Leeuwenhoek">
        <title>Oricola cellulosilytica gen. nov., sp. nov., a cellulose-degrading bacterium of the family Phyllobacteriaceae isolated from surface seashore water, and emended descriptions of Mesorhizobium loti and Phyllobacterium myrsinacearum.</title>
        <authorList>
            <person name="Hameed A."/>
            <person name="Shahina M."/>
            <person name="Lai W.A."/>
            <person name="Lin S.Y."/>
            <person name="Young L.S."/>
            <person name="Liu Y.C."/>
            <person name="Hsu Y.H."/>
            <person name="Young C.C."/>
        </authorList>
    </citation>
    <scope>NUCLEOTIDE SEQUENCE [LARGE SCALE GENOMIC DNA]</scope>
    <source>
        <strain evidence="7 8">KCTC 52183</strain>
    </source>
</reference>
<proteinExistence type="predicted"/>
<dbReference type="PANTHER" id="PTHR30086">
    <property type="entry name" value="ARGININE EXPORTER PROTEIN ARGO"/>
    <property type="match status" value="1"/>
</dbReference>
<comment type="subcellular location">
    <subcellularLocation>
        <location evidence="1">Cell membrane</location>
        <topology evidence="1">Multi-pass membrane protein</topology>
    </subcellularLocation>
</comment>
<evidence type="ECO:0000256" key="1">
    <source>
        <dbReference type="ARBA" id="ARBA00004651"/>
    </source>
</evidence>
<dbReference type="GO" id="GO:0005886">
    <property type="term" value="C:plasma membrane"/>
    <property type="evidence" value="ECO:0007669"/>
    <property type="project" value="UniProtKB-SubCell"/>
</dbReference>
<feature type="transmembrane region" description="Helical" evidence="6">
    <location>
        <begin position="118"/>
        <end position="142"/>
    </location>
</feature>
<dbReference type="Pfam" id="PF01810">
    <property type="entry name" value="LysE"/>
    <property type="match status" value="1"/>
</dbReference>
<dbReference type="Proteomes" id="UP000291301">
    <property type="component" value="Unassembled WGS sequence"/>
</dbReference>
<protein>
    <submittedName>
        <fullName evidence="7">LysE family translocator</fullName>
    </submittedName>
</protein>
<keyword evidence="3 6" id="KW-0812">Transmembrane</keyword>
<feature type="transmembrane region" description="Helical" evidence="6">
    <location>
        <begin position="6"/>
        <end position="27"/>
    </location>
</feature>
<dbReference type="EMBL" id="SJST01000002">
    <property type="protein sequence ID" value="TCD15042.1"/>
    <property type="molecule type" value="Genomic_DNA"/>
</dbReference>
<feature type="transmembrane region" description="Helical" evidence="6">
    <location>
        <begin position="39"/>
        <end position="60"/>
    </location>
</feature>